<evidence type="ECO:0008006" key="3">
    <source>
        <dbReference type="Google" id="ProtNLM"/>
    </source>
</evidence>
<accession>A0A177E4Q5</accession>
<dbReference type="STRING" id="1795632.TH606_09585"/>
<evidence type="ECO:0000313" key="2">
    <source>
        <dbReference type="Proteomes" id="UP000076964"/>
    </source>
</evidence>
<dbReference type="AlphaFoldDB" id="A0A177E4Q5"/>
<keyword evidence="2" id="KW-1185">Reference proteome</keyword>
<comment type="caution">
    <text evidence="1">The sequence shown here is derived from an EMBL/GenBank/DDBJ whole genome shotgun (WGS) entry which is preliminary data.</text>
</comment>
<gene>
    <name evidence="1" type="ORF">TH606_09585</name>
</gene>
<proteinExistence type="predicted"/>
<evidence type="ECO:0000313" key="1">
    <source>
        <dbReference type="EMBL" id="OAG26947.1"/>
    </source>
</evidence>
<dbReference type="RefSeq" id="WP_068543335.1">
    <property type="nucleotide sequence ID" value="NZ_LSFI01000048.1"/>
</dbReference>
<organism evidence="1 2">
    <name type="scientific">Thermodesulfatator autotrophicus</name>
    <dbReference type="NCBI Taxonomy" id="1795632"/>
    <lineage>
        <taxon>Bacteria</taxon>
        <taxon>Pseudomonadati</taxon>
        <taxon>Thermodesulfobacteriota</taxon>
        <taxon>Thermodesulfobacteria</taxon>
        <taxon>Thermodesulfobacteriales</taxon>
        <taxon>Thermodesulfatatoraceae</taxon>
        <taxon>Thermodesulfatator</taxon>
    </lineage>
</organism>
<name>A0A177E4Q5_9BACT</name>
<reference evidence="1 2" key="1">
    <citation type="submission" date="2016-02" db="EMBL/GenBank/DDBJ databases">
        <title>Draft genome sequence of Thermodesulfatator sp. S606.</title>
        <authorList>
            <person name="Lai Q."/>
            <person name="Cao J."/>
            <person name="Dupont S."/>
            <person name="Shao Z."/>
            <person name="Jebbar M."/>
            <person name="Alain K."/>
        </authorList>
    </citation>
    <scope>NUCLEOTIDE SEQUENCE [LARGE SCALE GENOMIC DNA]</scope>
    <source>
        <strain evidence="1 2">S606</strain>
    </source>
</reference>
<dbReference type="EMBL" id="LSFI01000048">
    <property type="protein sequence ID" value="OAG26947.1"/>
    <property type="molecule type" value="Genomic_DNA"/>
</dbReference>
<dbReference type="OrthoDB" id="5472286at2"/>
<dbReference type="Proteomes" id="UP000076964">
    <property type="component" value="Unassembled WGS sequence"/>
</dbReference>
<sequence length="84" mass="10116">MELQATIWHDGKNWVVEAEGFKVKASELDELDRKVASLIKSDPYFANKGIRRVNMFFDMMTIPQWMRQYMQHYFSRIIELEEVK</sequence>
<dbReference type="Pfam" id="PF17373">
    <property type="entry name" value="DUF5395"/>
    <property type="match status" value="1"/>
</dbReference>
<protein>
    <recommendedName>
        <fullName evidence="3">DUF1902 domain-containing protein</fullName>
    </recommendedName>
</protein>
<dbReference type="InterPro" id="IPR035157">
    <property type="entry name" value="DUF5395"/>
</dbReference>